<dbReference type="SMART" id="SM00014">
    <property type="entry name" value="acidPPc"/>
    <property type="match status" value="1"/>
</dbReference>
<organism evidence="3 4">
    <name type="scientific">Alkalibacterium subtropicum</name>
    <dbReference type="NCBI Taxonomy" id="753702"/>
    <lineage>
        <taxon>Bacteria</taxon>
        <taxon>Bacillati</taxon>
        <taxon>Bacillota</taxon>
        <taxon>Bacilli</taxon>
        <taxon>Lactobacillales</taxon>
        <taxon>Carnobacteriaceae</taxon>
        <taxon>Alkalibacterium</taxon>
    </lineage>
</organism>
<dbReference type="InterPro" id="IPR000326">
    <property type="entry name" value="PAP2/HPO"/>
</dbReference>
<feature type="transmembrane region" description="Helical" evidence="1">
    <location>
        <begin position="36"/>
        <end position="53"/>
    </location>
</feature>
<evidence type="ECO:0000259" key="2">
    <source>
        <dbReference type="SMART" id="SM00014"/>
    </source>
</evidence>
<feature type="transmembrane region" description="Helical" evidence="1">
    <location>
        <begin position="89"/>
        <end position="117"/>
    </location>
</feature>
<dbReference type="Gene3D" id="1.20.144.10">
    <property type="entry name" value="Phosphatidic acid phosphatase type 2/haloperoxidase"/>
    <property type="match status" value="1"/>
</dbReference>
<gene>
    <name evidence="3" type="ORF">SAMN04488102_10496</name>
</gene>
<dbReference type="Proteomes" id="UP000199612">
    <property type="component" value="Unassembled WGS sequence"/>
</dbReference>
<protein>
    <submittedName>
        <fullName evidence="3">PAP2 superfamily protein</fullName>
    </submittedName>
</protein>
<accession>A0A1I1HRW1</accession>
<feature type="domain" description="Phosphatidic acid phosphatase type 2/haloperoxidase" evidence="2">
    <location>
        <begin position="36"/>
        <end position="144"/>
    </location>
</feature>
<keyword evidence="4" id="KW-1185">Reference proteome</keyword>
<dbReference type="InterPro" id="IPR036938">
    <property type="entry name" value="PAP2/HPO_sf"/>
</dbReference>
<keyword evidence="1" id="KW-0812">Transmembrane</keyword>
<dbReference type="STRING" id="753702.SAMN04488102_10496"/>
<keyword evidence="1" id="KW-1133">Transmembrane helix</keyword>
<dbReference type="Pfam" id="PF01569">
    <property type="entry name" value="PAP2"/>
    <property type="match status" value="1"/>
</dbReference>
<dbReference type="RefSeq" id="WP_177188605.1">
    <property type="nucleotide sequence ID" value="NZ_FOLT01000004.1"/>
</dbReference>
<sequence>MYAKVINLLNNVITYFIYAIYPMVLILLVYNSDPRFWRALLVPAISYVLVSIFRKVIDAPRPYEVTGNTPIIKKEAEGNSFPSRHVFSAFVIATTLYFISNPLGILLMAAGSILAVLRVIGGVHYPRDVIAGAIIGILSGILGFYL</sequence>
<dbReference type="SUPFAM" id="SSF48317">
    <property type="entry name" value="Acid phosphatase/Vanadium-dependent haloperoxidase"/>
    <property type="match status" value="1"/>
</dbReference>
<dbReference type="PANTHER" id="PTHR14969">
    <property type="entry name" value="SPHINGOSINE-1-PHOSPHATE PHOSPHOHYDROLASE"/>
    <property type="match status" value="1"/>
</dbReference>
<reference evidence="4" key="1">
    <citation type="submission" date="2016-10" db="EMBL/GenBank/DDBJ databases">
        <authorList>
            <person name="Varghese N."/>
            <person name="Submissions S."/>
        </authorList>
    </citation>
    <scope>NUCLEOTIDE SEQUENCE [LARGE SCALE GENOMIC DNA]</scope>
    <source>
        <strain evidence="4">DSM 23664</strain>
    </source>
</reference>
<dbReference type="PANTHER" id="PTHR14969:SF13">
    <property type="entry name" value="AT30094P"/>
    <property type="match status" value="1"/>
</dbReference>
<proteinExistence type="predicted"/>
<name>A0A1I1HRW1_9LACT</name>
<evidence type="ECO:0000313" key="4">
    <source>
        <dbReference type="Proteomes" id="UP000199612"/>
    </source>
</evidence>
<feature type="transmembrane region" description="Helical" evidence="1">
    <location>
        <begin position="129"/>
        <end position="145"/>
    </location>
</feature>
<dbReference type="EMBL" id="FOLT01000004">
    <property type="protein sequence ID" value="SFC24153.1"/>
    <property type="molecule type" value="Genomic_DNA"/>
</dbReference>
<feature type="transmembrane region" description="Helical" evidence="1">
    <location>
        <begin position="12"/>
        <end position="30"/>
    </location>
</feature>
<dbReference type="CDD" id="cd01610">
    <property type="entry name" value="PAP2_like"/>
    <property type="match status" value="1"/>
</dbReference>
<keyword evidence="1" id="KW-0472">Membrane</keyword>
<evidence type="ECO:0000256" key="1">
    <source>
        <dbReference type="SAM" id="Phobius"/>
    </source>
</evidence>
<dbReference type="AlphaFoldDB" id="A0A1I1HRW1"/>
<evidence type="ECO:0000313" key="3">
    <source>
        <dbReference type="EMBL" id="SFC24153.1"/>
    </source>
</evidence>